<evidence type="ECO:0000313" key="2">
    <source>
        <dbReference type="Proteomes" id="UP001519342"/>
    </source>
</evidence>
<dbReference type="EMBL" id="JAGGKS010000010">
    <property type="protein sequence ID" value="MBP1927089.1"/>
    <property type="molecule type" value="Genomic_DNA"/>
</dbReference>
<dbReference type="InterPro" id="IPR038369">
    <property type="entry name" value="SpoVAD_sf"/>
</dbReference>
<reference evidence="1 2" key="1">
    <citation type="submission" date="2021-03" db="EMBL/GenBank/DDBJ databases">
        <title>Genomic Encyclopedia of Type Strains, Phase IV (KMG-IV): sequencing the most valuable type-strain genomes for metagenomic binning, comparative biology and taxonomic classification.</title>
        <authorList>
            <person name="Goeker M."/>
        </authorList>
    </citation>
    <scope>NUCLEOTIDE SEQUENCE [LARGE SCALE GENOMIC DNA]</scope>
    <source>
        <strain evidence="1 2">DSM 24004</strain>
    </source>
</reference>
<dbReference type="NCBIfam" id="TIGR02845">
    <property type="entry name" value="spore_V_AD"/>
    <property type="match status" value="1"/>
</dbReference>
<name>A0ABS4GHB6_9FIRM</name>
<dbReference type="Proteomes" id="UP001519342">
    <property type="component" value="Unassembled WGS sequence"/>
</dbReference>
<protein>
    <submittedName>
        <fullName evidence="1">Stage V sporulation protein AD</fullName>
    </submittedName>
</protein>
<keyword evidence="2" id="KW-1185">Reference proteome</keyword>
<sequence length="330" mass="35660">MKKIGKQTYNIKDDVVIRDTFTVVGTKEGEGPLKNNFDLIVDDLWGEDSWEKSERKFQKTAIETLLNKNRLQKDDIDLLISGDLLNQIVSSSFAARDIGLPYIGIYGACSTMALSMGVGSLLIDGGFASNVICATSSHFCSAEKQYRLPLEMGGQRPMSSQWTVTGSGAVWLSNTGKGPKIKNVTFGKILDLGVTDANNMGAAMAPAAHDTLKQNMLDTKIDYDLIVTGDLGIVGKSIVNRMFHDENMSIEKKYDDCGTIIFDIEKQDVHAGGSGCGCSAVVFGSFLYKKLLNKEIKKLLFTSTGALHSPTVSLQGDSIPGIAHCIGIEG</sequence>
<comment type="caution">
    <text evidence="1">The sequence shown here is derived from an EMBL/GenBank/DDBJ whole genome shotgun (WGS) entry which is preliminary data.</text>
</comment>
<dbReference type="RefSeq" id="WP_245210482.1">
    <property type="nucleotide sequence ID" value="NZ_JAGGKS010000010.1"/>
</dbReference>
<dbReference type="Gene3D" id="3.40.47.40">
    <property type="entry name" value="Stage V sporulation protein AD"/>
    <property type="match status" value="1"/>
</dbReference>
<dbReference type="SUPFAM" id="SSF53901">
    <property type="entry name" value="Thiolase-like"/>
    <property type="match status" value="1"/>
</dbReference>
<dbReference type="InterPro" id="IPR010894">
    <property type="entry name" value="SpoVAD"/>
</dbReference>
<accession>A0ABS4GHB6</accession>
<dbReference type="NCBIfam" id="NF006160">
    <property type="entry name" value="PRK08304.1"/>
    <property type="match status" value="1"/>
</dbReference>
<gene>
    <name evidence="1" type="ORF">J2Z76_002962</name>
</gene>
<dbReference type="Pfam" id="PF07451">
    <property type="entry name" value="SpoVAD"/>
    <property type="match status" value="1"/>
</dbReference>
<evidence type="ECO:0000313" key="1">
    <source>
        <dbReference type="EMBL" id="MBP1927089.1"/>
    </source>
</evidence>
<dbReference type="PIRSF" id="PIRSF011570">
    <property type="entry name" value="SpoVAD"/>
    <property type="match status" value="1"/>
</dbReference>
<organism evidence="1 2">
    <name type="scientific">Sedimentibacter acidaminivorans</name>
    <dbReference type="NCBI Taxonomy" id="913099"/>
    <lineage>
        <taxon>Bacteria</taxon>
        <taxon>Bacillati</taxon>
        <taxon>Bacillota</taxon>
        <taxon>Tissierellia</taxon>
        <taxon>Sedimentibacter</taxon>
    </lineage>
</organism>
<proteinExistence type="predicted"/>
<dbReference type="InterPro" id="IPR016039">
    <property type="entry name" value="Thiolase-like"/>
</dbReference>